<protein>
    <recommendedName>
        <fullName evidence="4">YrhK-like protein</fullName>
    </recommendedName>
</protein>
<keyword evidence="1" id="KW-1133">Transmembrane helix</keyword>
<evidence type="ECO:0008006" key="4">
    <source>
        <dbReference type="Google" id="ProtNLM"/>
    </source>
</evidence>
<feature type="transmembrane region" description="Helical" evidence="1">
    <location>
        <begin position="269"/>
        <end position="289"/>
    </location>
</feature>
<feature type="transmembrane region" description="Helical" evidence="1">
    <location>
        <begin position="115"/>
        <end position="133"/>
    </location>
</feature>
<gene>
    <name evidence="2" type="ORF">ACH47X_08635</name>
</gene>
<keyword evidence="1" id="KW-0472">Membrane</keyword>
<feature type="transmembrane region" description="Helical" evidence="1">
    <location>
        <begin position="83"/>
        <end position="103"/>
    </location>
</feature>
<feature type="transmembrane region" description="Helical" evidence="1">
    <location>
        <begin position="163"/>
        <end position="187"/>
    </location>
</feature>
<dbReference type="RefSeq" id="WP_397403320.1">
    <property type="nucleotide sequence ID" value="NZ_JBIRYI010000004.1"/>
</dbReference>
<proteinExistence type="predicted"/>
<organism evidence="2 3">
    <name type="scientific">Promicromonospora kroppenstedtii</name>
    <dbReference type="NCBI Taxonomy" id="440482"/>
    <lineage>
        <taxon>Bacteria</taxon>
        <taxon>Bacillati</taxon>
        <taxon>Actinomycetota</taxon>
        <taxon>Actinomycetes</taxon>
        <taxon>Micrococcales</taxon>
        <taxon>Promicromonosporaceae</taxon>
        <taxon>Promicromonospora</taxon>
    </lineage>
</organism>
<reference evidence="2 3" key="1">
    <citation type="submission" date="2024-10" db="EMBL/GenBank/DDBJ databases">
        <title>The Natural Products Discovery Center: Release of the First 8490 Sequenced Strains for Exploring Actinobacteria Biosynthetic Diversity.</title>
        <authorList>
            <person name="Kalkreuter E."/>
            <person name="Kautsar S.A."/>
            <person name="Yang D."/>
            <person name="Bader C.D."/>
            <person name="Teijaro C.N."/>
            <person name="Fluegel L."/>
            <person name="Davis C.M."/>
            <person name="Simpson J.R."/>
            <person name="Lauterbach L."/>
            <person name="Steele A.D."/>
            <person name="Gui C."/>
            <person name="Meng S."/>
            <person name="Li G."/>
            <person name="Viehrig K."/>
            <person name="Ye F."/>
            <person name="Su P."/>
            <person name="Kiefer A.F."/>
            <person name="Nichols A."/>
            <person name="Cepeda A.J."/>
            <person name="Yan W."/>
            <person name="Fan B."/>
            <person name="Jiang Y."/>
            <person name="Adhikari A."/>
            <person name="Zheng C.-J."/>
            <person name="Schuster L."/>
            <person name="Cowan T.M."/>
            <person name="Smanski M.J."/>
            <person name="Chevrette M.G."/>
            <person name="De Carvalho L.P.S."/>
            <person name="Shen B."/>
        </authorList>
    </citation>
    <scope>NUCLEOTIDE SEQUENCE [LARGE SCALE GENOMIC DNA]</scope>
    <source>
        <strain evidence="2 3">NPDC019481</strain>
    </source>
</reference>
<comment type="caution">
    <text evidence="2">The sequence shown here is derived from an EMBL/GenBank/DDBJ whole genome shotgun (WGS) entry which is preliminary data.</text>
</comment>
<sequence>MADDAPHGPLIARPARWALGRVERTGGFVTRMTWHLVDGSSVRWASRAVRRRGRVEVRDASGALARVVGAEPTTAARLARANVVAGVAFMIGGAMFALGPLLAQLGVGSIRAVDTVYLVGGLFFSTGGYASVVQASNAPTAIDEHGTLSATAWRWWAWLPRQIGWLSVAVLFAGTLFFGVSLVAAFASDLTARQSNGWIWLPDMTGCVCFLLSGHLALLEVCHGRIGVRPRELGWWVVAVNQVGSVFFFLAGLAAFTRPATSTVVAAGLVNWGTLVGAVCFVVGGALQLGERPDQ</sequence>
<keyword evidence="1" id="KW-0812">Transmembrane</keyword>
<dbReference type="Proteomes" id="UP001611580">
    <property type="component" value="Unassembled WGS sequence"/>
</dbReference>
<evidence type="ECO:0000313" key="2">
    <source>
        <dbReference type="EMBL" id="MFI2486961.1"/>
    </source>
</evidence>
<evidence type="ECO:0000313" key="3">
    <source>
        <dbReference type="Proteomes" id="UP001611580"/>
    </source>
</evidence>
<name>A0ABW7XHI2_9MICO</name>
<feature type="transmembrane region" description="Helical" evidence="1">
    <location>
        <begin position="233"/>
        <end position="257"/>
    </location>
</feature>
<keyword evidence="3" id="KW-1185">Reference proteome</keyword>
<accession>A0ABW7XHI2</accession>
<dbReference type="EMBL" id="JBIRYI010000004">
    <property type="protein sequence ID" value="MFI2486961.1"/>
    <property type="molecule type" value="Genomic_DNA"/>
</dbReference>
<evidence type="ECO:0000256" key="1">
    <source>
        <dbReference type="SAM" id="Phobius"/>
    </source>
</evidence>
<feature type="transmembrane region" description="Helical" evidence="1">
    <location>
        <begin position="199"/>
        <end position="221"/>
    </location>
</feature>